<name>A0A8T4HAY8_9SPHI</name>
<dbReference type="InterPro" id="IPR029039">
    <property type="entry name" value="Flavoprotein-like_sf"/>
</dbReference>
<gene>
    <name evidence="2" type="ORF">J5U18_02875</name>
</gene>
<dbReference type="PANTHER" id="PTHR30543:SF21">
    <property type="entry name" value="NAD(P)H-DEPENDENT FMN REDUCTASE LOT6"/>
    <property type="match status" value="1"/>
</dbReference>
<dbReference type="EMBL" id="JAGKSB010000002">
    <property type="protein sequence ID" value="MBP3942518.1"/>
    <property type="molecule type" value="Genomic_DNA"/>
</dbReference>
<dbReference type="GO" id="GO:0005829">
    <property type="term" value="C:cytosol"/>
    <property type="evidence" value="ECO:0007669"/>
    <property type="project" value="TreeGrafter"/>
</dbReference>
<evidence type="ECO:0000313" key="3">
    <source>
        <dbReference type="Proteomes" id="UP000679691"/>
    </source>
</evidence>
<dbReference type="Gene3D" id="3.40.50.360">
    <property type="match status" value="1"/>
</dbReference>
<keyword evidence="3" id="KW-1185">Reference proteome</keyword>
<dbReference type="Pfam" id="PF03358">
    <property type="entry name" value="FMN_red"/>
    <property type="match status" value="1"/>
</dbReference>
<evidence type="ECO:0000313" key="2">
    <source>
        <dbReference type="EMBL" id="MBP3942518.1"/>
    </source>
</evidence>
<accession>A0A8T4HAY8</accession>
<dbReference type="InterPro" id="IPR050712">
    <property type="entry name" value="NAD(P)H-dep_reductase"/>
</dbReference>
<proteinExistence type="predicted"/>
<dbReference type="SUPFAM" id="SSF52218">
    <property type="entry name" value="Flavoproteins"/>
    <property type="match status" value="1"/>
</dbReference>
<dbReference type="PANTHER" id="PTHR30543">
    <property type="entry name" value="CHROMATE REDUCTASE"/>
    <property type="match status" value="1"/>
</dbReference>
<dbReference type="InterPro" id="IPR005025">
    <property type="entry name" value="FMN_Rdtase-like_dom"/>
</dbReference>
<feature type="domain" description="NADPH-dependent FMN reductase-like" evidence="1">
    <location>
        <begin position="2"/>
        <end position="137"/>
    </location>
</feature>
<dbReference type="GO" id="GO:0010181">
    <property type="term" value="F:FMN binding"/>
    <property type="evidence" value="ECO:0007669"/>
    <property type="project" value="TreeGrafter"/>
</dbReference>
<reference evidence="2" key="1">
    <citation type="submission" date="2021-03" db="EMBL/GenBank/DDBJ databases">
        <authorList>
            <person name="Lu T."/>
            <person name="Wang Q."/>
            <person name="Han X."/>
        </authorList>
    </citation>
    <scope>NUCLEOTIDE SEQUENCE</scope>
    <source>
        <strain evidence="2">WQ 2009</strain>
    </source>
</reference>
<comment type="caution">
    <text evidence="2">The sequence shown here is derived from an EMBL/GenBank/DDBJ whole genome shotgun (WGS) entry which is preliminary data.</text>
</comment>
<organism evidence="2 3">
    <name type="scientific">Rhinopithecimicrobium faecis</name>
    <dbReference type="NCBI Taxonomy" id="2820698"/>
    <lineage>
        <taxon>Bacteria</taxon>
        <taxon>Pseudomonadati</taxon>
        <taxon>Bacteroidota</taxon>
        <taxon>Sphingobacteriia</taxon>
        <taxon>Sphingobacteriales</taxon>
        <taxon>Sphingobacteriaceae</taxon>
        <taxon>Rhinopithecimicrobium</taxon>
    </lineage>
</organism>
<dbReference type="RefSeq" id="WP_353546000.1">
    <property type="nucleotide sequence ID" value="NZ_JAGKSB010000002.1"/>
</dbReference>
<sequence length="173" mass="19460">MILIISGTNRLNSNSLRLAKYYEKELRNAGQDCEILSLTELPATVVTTDLYGKRSDEFAVLQEKVSSSQKYIFIAPEYNGSFPGVLKLFIDACTYPTTFANKKVALVGISAGRYGNIRGIDHLTGVCHYMKMHVLPIKIHIPSIQQEISLEGELLQASTQKFIDEQIKELIRY</sequence>
<evidence type="ECO:0000259" key="1">
    <source>
        <dbReference type="Pfam" id="PF03358"/>
    </source>
</evidence>
<dbReference type="GO" id="GO:0016491">
    <property type="term" value="F:oxidoreductase activity"/>
    <property type="evidence" value="ECO:0007669"/>
    <property type="project" value="InterPro"/>
</dbReference>
<protein>
    <submittedName>
        <fullName evidence="2">NAD(P)H-dependent oxidoreductase</fullName>
    </submittedName>
</protein>
<dbReference type="Proteomes" id="UP000679691">
    <property type="component" value="Unassembled WGS sequence"/>
</dbReference>
<dbReference type="AlphaFoldDB" id="A0A8T4HAY8"/>